<name>A0A5Q4ZYW0_9GAMM</name>
<dbReference type="AlphaFoldDB" id="A0A5Q4ZYW0"/>
<proteinExistence type="predicted"/>
<dbReference type="RefSeq" id="WP_192957928.1">
    <property type="nucleotide sequence ID" value="NZ_LR721753.1"/>
</dbReference>
<protein>
    <submittedName>
        <fullName evidence="1">Uncharacterized protein</fullName>
    </submittedName>
</protein>
<keyword evidence="1" id="KW-0614">Plasmid</keyword>
<gene>
    <name evidence="1" type="ORF">AW0309160_04543</name>
</gene>
<dbReference type="EMBL" id="LR721753">
    <property type="protein sequence ID" value="VVV07049.1"/>
    <property type="molecule type" value="Genomic_DNA"/>
</dbReference>
<sequence length="77" mass="8964">MAIQEQRRINQFLHTAAQARIQYGEDKIRLTPMARTTKHLFEHGSVSREILDSSVDGLPLDEKEVWQEVLTHLDMFS</sequence>
<accession>A0A5Q4ZYW0</accession>
<geneLocation type="plasmid" evidence="1">
    <name>pAWOD_2</name>
</geneLocation>
<organism evidence="1">
    <name type="scientific">Aliivibrio wodanis</name>
    <dbReference type="NCBI Taxonomy" id="80852"/>
    <lineage>
        <taxon>Bacteria</taxon>
        <taxon>Pseudomonadati</taxon>
        <taxon>Pseudomonadota</taxon>
        <taxon>Gammaproteobacteria</taxon>
        <taxon>Vibrionales</taxon>
        <taxon>Vibrionaceae</taxon>
        <taxon>Aliivibrio</taxon>
    </lineage>
</organism>
<reference evidence="1" key="1">
    <citation type="submission" date="2019-09" db="EMBL/GenBank/DDBJ databases">
        <authorList>
            <person name="Hjerde E."/>
        </authorList>
    </citation>
    <scope>NUCLEOTIDE SEQUENCE [LARGE SCALE GENOMIC DNA]</scope>
    <source>
        <strain evidence="1">06/09/160</strain>
        <plasmid evidence="1">pAWOD_2</plasmid>
    </source>
</reference>
<evidence type="ECO:0000313" key="1">
    <source>
        <dbReference type="EMBL" id="VVV07049.1"/>
    </source>
</evidence>